<dbReference type="PANTHER" id="PTHR47268">
    <property type="entry name" value="ACYLPHOSPHATASE"/>
    <property type="match status" value="1"/>
</dbReference>
<evidence type="ECO:0000313" key="10">
    <source>
        <dbReference type="Proteomes" id="UP001267426"/>
    </source>
</evidence>
<dbReference type="InterPro" id="IPR036046">
    <property type="entry name" value="Acylphosphatase-like_dom_sf"/>
</dbReference>
<feature type="active site" evidence="4">
    <location>
        <position position="42"/>
    </location>
</feature>
<protein>
    <recommendedName>
        <fullName evidence="2 4">Acylphosphatase</fullName>
        <ecNumber evidence="2 4">3.6.1.7</ecNumber>
    </recommendedName>
</protein>
<evidence type="ECO:0000256" key="3">
    <source>
        <dbReference type="ARBA" id="ARBA00047645"/>
    </source>
</evidence>
<comment type="catalytic activity">
    <reaction evidence="3 4 5">
        <text>an acyl phosphate + H2O = a carboxylate + phosphate + H(+)</text>
        <dbReference type="Rhea" id="RHEA:14965"/>
        <dbReference type="ChEBI" id="CHEBI:15377"/>
        <dbReference type="ChEBI" id="CHEBI:15378"/>
        <dbReference type="ChEBI" id="CHEBI:29067"/>
        <dbReference type="ChEBI" id="CHEBI:43474"/>
        <dbReference type="ChEBI" id="CHEBI:59918"/>
        <dbReference type="EC" id="3.6.1.7"/>
    </reaction>
</comment>
<dbReference type="RefSeq" id="WP_311665550.1">
    <property type="nucleotide sequence ID" value="NZ_JAVRHT010000048.1"/>
</dbReference>
<evidence type="ECO:0000256" key="1">
    <source>
        <dbReference type="ARBA" id="ARBA00005614"/>
    </source>
</evidence>
<keyword evidence="4 5" id="KW-0378">Hydrolase</keyword>
<dbReference type="PROSITE" id="PS51160">
    <property type="entry name" value="ACYLPHOSPHATASE_3"/>
    <property type="match status" value="1"/>
</dbReference>
<evidence type="ECO:0000256" key="5">
    <source>
        <dbReference type="RuleBase" id="RU000553"/>
    </source>
</evidence>
<dbReference type="PANTHER" id="PTHR47268:SF4">
    <property type="entry name" value="ACYLPHOSPHATASE"/>
    <property type="match status" value="1"/>
</dbReference>
<dbReference type="InterPro" id="IPR017968">
    <property type="entry name" value="Acylphosphatase_CS"/>
</dbReference>
<feature type="region of interest" description="Disordered" evidence="7">
    <location>
        <begin position="1"/>
        <end position="26"/>
    </location>
</feature>
<comment type="similarity">
    <text evidence="1 6">Belongs to the acylphosphatase family.</text>
</comment>
<proteinExistence type="inferred from homology"/>
<evidence type="ECO:0000256" key="4">
    <source>
        <dbReference type="PROSITE-ProRule" id="PRU00520"/>
    </source>
</evidence>
<dbReference type="PROSITE" id="PS00151">
    <property type="entry name" value="ACYLPHOSPHATASE_2"/>
    <property type="match status" value="1"/>
</dbReference>
<keyword evidence="10" id="KW-1185">Reference proteome</keyword>
<feature type="active site" evidence="4">
    <location>
        <position position="60"/>
    </location>
</feature>
<gene>
    <name evidence="9" type="ORF">RM540_14925</name>
</gene>
<name>A0ABU3BUS4_9BACT</name>
<dbReference type="Gene3D" id="3.30.70.100">
    <property type="match status" value="1"/>
</dbReference>
<dbReference type="PRINTS" id="PR00112">
    <property type="entry name" value="ACYLPHPHTASE"/>
</dbReference>
<evidence type="ECO:0000256" key="2">
    <source>
        <dbReference type="ARBA" id="ARBA00012150"/>
    </source>
</evidence>
<dbReference type="EC" id="3.6.1.7" evidence="2 4"/>
<comment type="caution">
    <text evidence="9">The sequence shown here is derived from an EMBL/GenBank/DDBJ whole genome shotgun (WGS) entry which is preliminary data.</text>
</comment>
<dbReference type="InterPro" id="IPR020456">
    <property type="entry name" value="Acylphosphatase"/>
</dbReference>
<evidence type="ECO:0000256" key="7">
    <source>
        <dbReference type="SAM" id="MobiDB-lite"/>
    </source>
</evidence>
<dbReference type="EMBL" id="JAVRHT010000048">
    <property type="protein sequence ID" value="MDT0633048.1"/>
    <property type="molecule type" value="Genomic_DNA"/>
</dbReference>
<accession>A0ABU3BUS4</accession>
<evidence type="ECO:0000313" key="9">
    <source>
        <dbReference type="EMBL" id="MDT0633048.1"/>
    </source>
</evidence>
<dbReference type="SUPFAM" id="SSF54975">
    <property type="entry name" value="Acylphosphatase/BLUF domain-like"/>
    <property type="match status" value="1"/>
</dbReference>
<feature type="domain" description="Acylphosphatase-like" evidence="8">
    <location>
        <begin position="27"/>
        <end position="114"/>
    </location>
</feature>
<sequence length="115" mass="12347">MSDARSPRGGAVPDGRPAPPVSADAERLTATVRGRVQGVGFRRYVRKWARKLDLVGWVRNEPDGTVRLVAEGGADGLDRLVRLIWGGPPPAVVEDVDAERGGAEGGFDAFTVERR</sequence>
<evidence type="ECO:0000256" key="6">
    <source>
        <dbReference type="RuleBase" id="RU004168"/>
    </source>
</evidence>
<dbReference type="Proteomes" id="UP001267426">
    <property type="component" value="Unassembled WGS sequence"/>
</dbReference>
<organism evidence="9 10">
    <name type="scientific">Rubrivirga litoralis</name>
    <dbReference type="NCBI Taxonomy" id="3075598"/>
    <lineage>
        <taxon>Bacteria</taxon>
        <taxon>Pseudomonadati</taxon>
        <taxon>Rhodothermota</taxon>
        <taxon>Rhodothermia</taxon>
        <taxon>Rhodothermales</taxon>
        <taxon>Rubricoccaceae</taxon>
        <taxon>Rubrivirga</taxon>
    </lineage>
</organism>
<dbReference type="PROSITE" id="PS00150">
    <property type="entry name" value="ACYLPHOSPHATASE_1"/>
    <property type="match status" value="1"/>
</dbReference>
<evidence type="ECO:0000259" key="8">
    <source>
        <dbReference type="PROSITE" id="PS51160"/>
    </source>
</evidence>
<dbReference type="InterPro" id="IPR001792">
    <property type="entry name" value="Acylphosphatase-like_dom"/>
</dbReference>
<dbReference type="Pfam" id="PF00708">
    <property type="entry name" value="Acylphosphatase"/>
    <property type="match status" value="1"/>
</dbReference>
<reference evidence="9 10" key="1">
    <citation type="submission" date="2023-09" db="EMBL/GenBank/DDBJ databases">
        <authorList>
            <person name="Rey-Velasco X."/>
        </authorList>
    </citation>
    <scope>NUCLEOTIDE SEQUENCE [LARGE SCALE GENOMIC DNA]</scope>
    <source>
        <strain evidence="9 10">F394</strain>
    </source>
</reference>